<dbReference type="InterPro" id="IPR014710">
    <property type="entry name" value="RmlC-like_jellyroll"/>
</dbReference>
<dbReference type="SUPFAM" id="SSF46689">
    <property type="entry name" value="Homeodomain-like"/>
    <property type="match status" value="1"/>
</dbReference>
<dbReference type="InterPro" id="IPR037923">
    <property type="entry name" value="HTH-like"/>
</dbReference>
<evidence type="ECO:0000256" key="2">
    <source>
        <dbReference type="ARBA" id="ARBA00023125"/>
    </source>
</evidence>
<keyword evidence="2" id="KW-0238">DNA-binding</keyword>
<dbReference type="SUPFAM" id="SSF51215">
    <property type="entry name" value="Regulatory protein AraC"/>
    <property type="match status" value="1"/>
</dbReference>
<dbReference type="Gene3D" id="1.10.10.60">
    <property type="entry name" value="Homeodomain-like"/>
    <property type="match status" value="1"/>
</dbReference>
<feature type="domain" description="HTH araC/xylS-type" evidence="4">
    <location>
        <begin position="174"/>
        <end position="272"/>
    </location>
</feature>
<gene>
    <name evidence="5" type="ORF">SAMN05444266_108114</name>
</gene>
<evidence type="ECO:0000313" key="6">
    <source>
        <dbReference type="Proteomes" id="UP000184420"/>
    </source>
</evidence>
<dbReference type="STRING" id="1419482.SAMN05444266_108114"/>
<organism evidence="5 6">
    <name type="scientific">Chitinophaga jiangningensis</name>
    <dbReference type="NCBI Taxonomy" id="1419482"/>
    <lineage>
        <taxon>Bacteria</taxon>
        <taxon>Pseudomonadati</taxon>
        <taxon>Bacteroidota</taxon>
        <taxon>Chitinophagia</taxon>
        <taxon>Chitinophagales</taxon>
        <taxon>Chitinophagaceae</taxon>
        <taxon>Chitinophaga</taxon>
    </lineage>
</organism>
<dbReference type="InterPro" id="IPR009057">
    <property type="entry name" value="Homeodomain-like_sf"/>
</dbReference>
<dbReference type="Pfam" id="PF02311">
    <property type="entry name" value="AraC_binding"/>
    <property type="match status" value="1"/>
</dbReference>
<accession>A0A1M7IWW9</accession>
<dbReference type="SMART" id="SM00342">
    <property type="entry name" value="HTH_ARAC"/>
    <property type="match status" value="1"/>
</dbReference>
<dbReference type="PANTHER" id="PTHR43280">
    <property type="entry name" value="ARAC-FAMILY TRANSCRIPTIONAL REGULATOR"/>
    <property type="match status" value="1"/>
</dbReference>
<dbReference type="PANTHER" id="PTHR43280:SF32">
    <property type="entry name" value="TRANSCRIPTIONAL REGULATORY PROTEIN"/>
    <property type="match status" value="1"/>
</dbReference>
<reference evidence="5 6" key="1">
    <citation type="submission" date="2016-11" db="EMBL/GenBank/DDBJ databases">
        <authorList>
            <person name="Jaros S."/>
            <person name="Januszkiewicz K."/>
            <person name="Wedrychowicz H."/>
        </authorList>
    </citation>
    <scope>NUCLEOTIDE SEQUENCE [LARGE SCALE GENOMIC DNA]</scope>
    <source>
        <strain evidence="5 6">DSM 27406</strain>
    </source>
</reference>
<evidence type="ECO:0000259" key="4">
    <source>
        <dbReference type="PROSITE" id="PS01124"/>
    </source>
</evidence>
<evidence type="ECO:0000256" key="1">
    <source>
        <dbReference type="ARBA" id="ARBA00023015"/>
    </source>
</evidence>
<evidence type="ECO:0000313" key="5">
    <source>
        <dbReference type="EMBL" id="SHM44797.1"/>
    </source>
</evidence>
<dbReference type="GO" id="GO:0003700">
    <property type="term" value="F:DNA-binding transcription factor activity"/>
    <property type="evidence" value="ECO:0007669"/>
    <property type="project" value="InterPro"/>
</dbReference>
<proteinExistence type="predicted"/>
<keyword evidence="3" id="KW-0804">Transcription</keyword>
<sequence length="273" mass="31043">MTNNLQVKDKSESGKSIKISPFRKEIRKTIPHKHNSYFEIIYLSQGSGLHFIDSRKFELAPPVMYLVRKDQVHYWELDSEPDGFVVIIKKAFIDESADVELKSLFMQLSKESCINIKDHHTTNALLELLTATNKRTGEHATHMTQGLLKALLAHVLEDVIPFTGKVQLTANLYQSFLALLGTGQTVKNKVQYYAALLGTSPQNLNAACRKAVDQSAEEVLSEFIMSEAKRLLLYTDNTIAEISFLLDFNDPSHFVKYFKRKSEQTPLSFRKNS</sequence>
<dbReference type="Gene3D" id="2.60.120.10">
    <property type="entry name" value="Jelly Rolls"/>
    <property type="match status" value="1"/>
</dbReference>
<dbReference type="InterPro" id="IPR003313">
    <property type="entry name" value="AraC-bd"/>
</dbReference>
<dbReference type="InterPro" id="IPR018060">
    <property type="entry name" value="HTH_AraC"/>
</dbReference>
<keyword evidence="6" id="KW-1185">Reference proteome</keyword>
<dbReference type="GO" id="GO:0043565">
    <property type="term" value="F:sequence-specific DNA binding"/>
    <property type="evidence" value="ECO:0007669"/>
    <property type="project" value="InterPro"/>
</dbReference>
<dbReference type="EMBL" id="FRBL01000008">
    <property type="protein sequence ID" value="SHM44797.1"/>
    <property type="molecule type" value="Genomic_DNA"/>
</dbReference>
<dbReference type="PROSITE" id="PS01124">
    <property type="entry name" value="HTH_ARAC_FAMILY_2"/>
    <property type="match status" value="1"/>
</dbReference>
<dbReference type="Pfam" id="PF12833">
    <property type="entry name" value="HTH_18"/>
    <property type="match status" value="1"/>
</dbReference>
<protein>
    <submittedName>
        <fullName evidence="5">AraC-like ligand binding domain-containing protein</fullName>
    </submittedName>
</protein>
<dbReference type="Proteomes" id="UP000184420">
    <property type="component" value="Unassembled WGS sequence"/>
</dbReference>
<evidence type="ECO:0000256" key="3">
    <source>
        <dbReference type="ARBA" id="ARBA00023163"/>
    </source>
</evidence>
<keyword evidence="1" id="KW-0805">Transcription regulation</keyword>
<dbReference type="AlphaFoldDB" id="A0A1M7IWW9"/>
<dbReference type="RefSeq" id="WP_073084964.1">
    <property type="nucleotide sequence ID" value="NZ_FRBL01000008.1"/>
</dbReference>
<dbReference type="OrthoDB" id="2585681at2"/>
<name>A0A1M7IWW9_9BACT</name>